<keyword evidence="3" id="KW-1185">Reference proteome</keyword>
<sequence length="53" mass="5740">MRYLVALASLVVPAMLMAKASCPMTQAARQPTTVEYSLTSGWQGSPIITDRIL</sequence>
<feature type="chain" id="PRO_5040762612" evidence="1">
    <location>
        <begin position="21"/>
        <end position="53"/>
    </location>
</feature>
<keyword evidence="1" id="KW-0732">Signal</keyword>
<feature type="signal peptide" evidence="1">
    <location>
        <begin position="1"/>
        <end position="20"/>
    </location>
</feature>
<dbReference type="RefSeq" id="WP_235066380.1">
    <property type="nucleotide sequence ID" value="NZ_JAKFGM010000001.1"/>
</dbReference>
<comment type="caution">
    <text evidence="2">The sequence shown here is derived from an EMBL/GenBank/DDBJ whole genome shotgun (WGS) entry which is preliminary data.</text>
</comment>
<dbReference type="EMBL" id="JAKFGM010000001">
    <property type="protein sequence ID" value="MCF2513886.1"/>
    <property type="molecule type" value="Genomic_DNA"/>
</dbReference>
<dbReference type="AlphaFoldDB" id="A0A9X1QI89"/>
<protein>
    <submittedName>
        <fullName evidence="2">Uncharacterized protein</fullName>
    </submittedName>
</protein>
<evidence type="ECO:0000313" key="3">
    <source>
        <dbReference type="Proteomes" id="UP001139410"/>
    </source>
</evidence>
<organism evidence="2 3">
    <name type="scientific">Sphingomonas cremea</name>
    <dbReference type="NCBI Taxonomy" id="2904799"/>
    <lineage>
        <taxon>Bacteria</taxon>
        <taxon>Pseudomonadati</taxon>
        <taxon>Pseudomonadota</taxon>
        <taxon>Alphaproteobacteria</taxon>
        <taxon>Sphingomonadales</taxon>
        <taxon>Sphingomonadaceae</taxon>
        <taxon>Sphingomonas</taxon>
    </lineage>
</organism>
<gene>
    <name evidence="2" type="ORF">LVY65_02225</name>
</gene>
<dbReference type="Proteomes" id="UP001139410">
    <property type="component" value="Unassembled WGS sequence"/>
</dbReference>
<accession>A0A9X1QI89</accession>
<reference evidence="2" key="1">
    <citation type="submission" date="2022-01" db="EMBL/GenBank/DDBJ databases">
        <authorList>
            <person name="Jo J.-H."/>
            <person name="Im W.-T."/>
        </authorList>
    </citation>
    <scope>NUCLEOTIDE SEQUENCE</scope>
    <source>
        <strain evidence="2">G124</strain>
    </source>
</reference>
<evidence type="ECO:0000256" key="1">
    <source>
        <dbReference type="SAM" id="SignalP"/>
    </source>
</evidence>
<evidence type="ECO:0000313" key="2">
    <source>
        <dbReference type="EMBL" id="MCF2513886.1"/>
    </source>
</evidence>
<name>A0A9X1QI89_9SPHN</name>
<proteinExistence type="predicted"/>